<dbReference type="OrthoDB" id="10553504at2759"/>
<dbReference type="EMBL" id="BSXT01000189">
    <property type="protein sequence ID" value="GMF20207.1"/>
    <property type="molecule type" value="Genomic_DNA"/>
</dbReference>
<gene>
    <name evidence="2" type="ORF">Pfra01_000233200</name>
</gene>
<feature type="region of interest" description="Disordered" evidence="1">
    <location>
        <begin position="91"/>
        <end position="111"/>
    </location>
</feature>
<evidence type="ECO:0000313" key="3">
    <source>
        <dbReference type="Proteomes" id="UP001165121"/>
    </source>
</evidence>
<proteinExistence type="predicted"/>
<evidence type="ECO:0000313" key="2">
    <source>
        <dbReference type="EMBL" id="GMF20207.1"/>
    </source>
</evidence>
<protein>
    <submittedName>
        <fullName evidence="2">Unnamed protein product</fullName>
    </submittedName>
</protein>
<evidence type="ECO:0000256" key="1">
    <source>
        <dbReference type="SAM" id="MobiDB-lite"/>
    </source>
</evidence>
<dbReference type="Proteomes" id="UP001165121">
    <property type="component" value="Unassembled WGS sequence"/>
</dbReference>
<organism evidence="2 3">
    <name type="scientific">Phytophthora fragariaefolia</name>
    <dbReference type="NCBI Taxonomy" id="1490495"/>
    <lineage>
        <taxon>Eukaryota</taxon>
        <taxon>Sar</taxon>
        <taxon>Stramenopiles</taxon>
        <taxon>Oomycota</taxon>
        <taxon>Peronosporomycetes</taxon>
        <taxon>Peronosporales</taxon>
        <taxon>Peronosporaceae</taxon>
        <taxon>Phytophthora</taxon>
    </lineage>
</organism>
<sequence length="164" mass="18475">MQARSEGEYRDRFEMPRMLRDVGYSEEMDDILGMTTRWVASALETQYKVAVANESIGRFTFTDNGATVTVRKDQEGTELAMPFVPKVFKEETRSTSGSLSDREKYSQAQQGFGRVSSELTQFSDDAFKSAMSHFDELWHNMHQGKITAITVVASAEETMETGEG</sequence>
<accession>A0A9W6TTE9</accession>
<name>A0A9W6TTE9_9STRA</name>
<reference evidence="2" key="1">
    <citation type="submission" date="2023-04" db="EMBL/GenBank/DDBJ databases">
        <title>Phytophthora fragariaefolia NBRC 109709.</title>
        <authorList>
            <person name="Ichikawa N."/>
            <person name="Sato H."/>
            <person name="Tonouchi N."/>
        </authorList>
    </citation>
    <scope>NUCLEOTIDE SEQUENCE</scope>
    <source>
        <strain evidence="2">NBRC 109709</strain>
    </source>
</reference>
<dbReference type="AlphaFoldDB" id="A0A9W6TTE9"/>
<keyword evidence="3" id="KW-1185">Reference proteome</keyword>
<comment type="caution">
    <text evidence="2">The sequence shown here is derived from an EMBL/GenBank/DDBJ whole genome shotgun (WGS) entry which is preliminary data.</text>
</comment>